<sequence>MDADIWKIIVFSDHLLSLFLTIHPSNHHHYKSTNPAHTLKTIHTKKYKIKCGEKNLLSLDILKPISGEYTTKRMENPNQSIDPYQIPSPYMHHHEGFQNEEHIMSSSVVMLKVEA</sequence>
<proteinExistence type="predicted"/>
<organism evidence="1 2">
    <name type="scientific">Monilinia laxa</name>
    <name type="common">Brown rot fungus</name>
    <name type="synonym">Sclerotinia laxa</name>
    <dbReference type="NCBI Taxonomy" id="61186"/>
    <lineage>
        <taxon>Eukaryota</taxon>
        <taxon>Fungi</taxon>
        <taxon>Dikarya</taxon>
        <taxon>Ascomycota</taxon>
        <taxon>Pezizomycotina</taxon>
        <taxon>Leotiomycetes</taxon>
        <taxon>Helotiales</taxon>
        <taxon>Sclerotiniaceae</taxon>
        <taxon>Monilinia</taxon>
    </lineage>
</organism>
<name>A0A5N6KH90_MONLA</name>
<dbReference type="Proteomes" id="UP000326757">
    <property type="component" value="Unassembled WGS sequence"/>
</dbReference>
<comment type="caution">
    <text evidence="1">The sequence shown here is derived from an EMBL/GenBank/DDBJ whole genome shotgun (WGS) entry which is preliminary data.</text>
</comment>
<evidence type="ECO:0000313" key="2">
    <source>
        <dbReference type="Proteomes" id="UP000326757"/>
    </source>
</evidence>
<evidence type="ECO:0000313" key="1">
    <source>
        <dbReference type="EMBL" id="KAB8302951.1"/>
    </source>
</evidence>
<dbReference type="EMBL" id="VIGI01000003">
    <property type="protein sequence ID" value="KAB8302951.1"/>
    <property type="molecule type" value="Genomic_DNA"/>
</dbReference>
<dbReference type="AlphaFoldDB" id="A0A5N6KH90"/>
<reference evidence="1 2" key="1">
    <citation type="submission" date="2019-06" db="EMBL/GenBank/DDBJ databases">
        <title>Genome Sequence of the Brown Rot Fungal Pathogen Monilinia laxa.</title>
        <authorList>
            <person name="De Miccolis Angelini R.M."/>
            <person name="Landi L."/>
            <person name="Abate D."/>
            <person name="Pollastro S."/>
            <person name="Romanazzi G."/>
            <person name="Faretra F."/>
        </authorList>
    </citation>
    <scope>NUCLEOTIDE SEQUENCE [LARGE SCALE GENOMIC DNA]</scope>
    <source>
        <strain evidence="1 2">Mlax316</strain>
    </source>
</reference>
<gene>
    <name evidence="1" type="ORF">EYC80_006266</name>
</gene>
<accession>A0A5N6KH90</accession>
<protein>
    <submittedName>
        <fullName evidence="1">Uncharacterized protein</fullName>
    </submittedName>
</protein>
<keyword evidence="2" id="KW-1185">Reference proteome</keyword>